<evidence type="ECO:0000256" key="1">
    <source>
        <dbReference type="ARBA" id="ARBA00001917"/>
    </source>
</evidence>
<feature type="domain" description="FAD/NAD(P)-binding" evidence="12">
    <location>
        <begin position="372"/>
        <end position="620"/>
    </location>
</feature>
<dbReference type="SUPFAM" id="SSF51905">
    <property type="entry name" value="FAD/NAD(P)-binding domain"/>
    <property type="match status" value="1"/>
</dbReference>
<evidence type="ECO:0000259" key="12">
    <source>
        <dbReference type="Pfam" id="PF07992"/>
    </source>
</evidence>
<dbReference type="Proteomes" id="UP000322876">
    <property type="component" value="Unassembled WGS sequence"/>
</dbReference>
<dbReference type="InterPro" id="IPR013785">
    <property type="entry name" value="Aldolase_TIM"/>
</dbReference>
<keyword evidence="6" id="KW-0479">Metal-binding</keyword>
<evidence type="ECO:0000256" key="4">
    <source>
        <dbReference type="ARBA" id="ARBA00022630"/>
    </source>
</evidence>
<comment type="similarity">
    <text evidence="3">In the N-terminal section; belongs to the NADH:flavin oxidoreductase/NADH oxidase family.</text>
</comment>
<evidence type="ECO:0000256" key="7">
    <source>
        <dbReference type="ARBA" id="ARBA00023002"/>
    </source>
</evidence>
<protein>
    <submittedName>
        <fullName evidence="13">FAD-dependent oxidoreductase</fullName>
    </submittedName>
</protein>
<keyword evidence="8" id="KW-0408">Iron</keyword>
<keyword evidence="14" id="KW-1185">Reference proteome</keyword>
<dbReference type="RefSeq" id="WP_149267202.1">
    <property type="nucleotide sequence ID" value="NZ_VFJB01000009.1"/>
</dbReference>
<evidence type="ECO:0000256" key="5">
    <source>
        <dbReference type="ARBA" id="ARBA00022643"/>
    </source>
</evidence>
<dbReference type="InterPro" id="IPR023753">
    <property type="entry name" value="FAD/NAD-binding_dom"/>
</dbReference>
<dbReference type="EMBL" id="VFJB01000009">
    <property type="protein sequence ID" value="KAA0257057.1"/>
    <property type="molecule type" value="Genomic_DNA"/>
</dbReference>
<dbReference type="GO" id="GO:0016491">
    <property type="term" value="F:oxidoreductase activity"/>
    <property type="evidence" value="ECO:0007669"/>
    <property type="project" value="UniProtKB-KW"/>
</dbReference>
<feature type="region of interest" description="Disordered" evidence="10">
    <location>
        <begin position="108"/>
        <end position="130"/>
    </location>
</feature>
<dbReference type="GO" id="GO:0010181">
    <property type="term" value="F:FMN binding"/>
    <property type="evidence" value="ECO:0007669"/>
    <property type="project" value="InterPro"/>
</dbReference>
<evidence type="ECO:0000259" key="11">
    <source>
        <dbReference type="Pfam" id="PF00724"/>
    </source>
</evidence>
<proteinExistence type="inferred from homology"/>
<dbReference type="OrthoDB" id="9784632at2"/>
<evidence type="ECO:0000313" key="14">
    <source>
        <dbReference type="Proteomes" id="UP000322876"/>
    </source>
</evidence>
<evidence type="ECO:0000256" key="6">
    <source>
        <dbReference type="ARBA" id="ARBA00022723"/>
    </source>
</evidence>
<dbReference type="GO" id="GO:0051536">
    <property type="term" value="F:iron-sulfur cluster binding"/>
    <property type="evidence" value="ECO:0007669"/>
    <property type="project" value="UniProtKB-KW"/>
</dbReference>
<keyword evidence="4" id="KW-0285">Flavoprotein</keyword>
<name>A0A5A8F5D0_9BACT</name>
<dbReference type="GO" id="GO:0046872">
    <property type="term" value="F:metal ion binding"/>
    <property type="evidence" value="ECO:0007669"/>
    <property type="project" value="UniProtKB-KW"/>
</dbReference>
<evidence type="ECO:0000256" key="9">
    <source>
        <dbReference type="ARBA" id="ARBA00023014"/>
    </source>
</evidence>
<reference evidence="13 14" key="1">
    <citation type="submission" date="2019-06" db="EMBL/GenBank/DDBJ databases">
        <title>Genomic insights into carbon and energy metabolism of Deferribacter autotrophicus revealed new metabolic traits in the phylum Deferribacteres.</title>
        <authorList>
            <person name="Slobodkin A.I."/>
            <person name="Slobodkina G.B."/>
            <person name="Allioux M."/>
            <person name="Alain K."/>
            <person name="Jebbar M."/>
            <person name="Shadrin V."/>
            <person name="Kublanov I.V."/>
            <person name="Toshchakov S.V."/>
            <person name="Bonch-Osmolovskaya E.A."/>
        </authorList>
    </citation>
    <scope>NUCLEOTIDE SEQUENCE [LARGE SCALE GENOMIC DNA]</scope>
    <source>
        <strain evidence="13 14">SL50</strain>
    </source>
</reference>
<dbReference type="Pfam" id="PF00724">
    <property type="entry name" value="Oxidored_FMN"/>
    <property type="match status" value="1"/>
</dbReference>
<keyword evidence="9" id="KW-0411">Iron-sulfur</keyword>
<dbReference type="InterPro" id="IPR036188">
    <property type="entry name" value="FAD/NAD-bd_sf"/>
</dbReference>
<dbReference type="Pfam" id="PF07992">
    <property type="entry name" value="Pyr_redox_2"/>
    <property type="match status" value="1"/>
</dbReference>
<dbReference type="Gene3D" id="3.40.50.720">
    <property type="entry name" value="NAD(P)-binding Rossmann-like Domain"/>
    <property type="match status" value="1"/>
</dbReference>
<dbReference type="InterPro" id="IPR051793">
    <property type="entry name" value="NADH:flavin_oxidoreductase"/>
</dbReference>
<evidence type="ECO:0000313" key="13">
    <source>
        <dbReference type="EMBL" id="KAA0257057.1"/>
    </source>
</evidence>
<organism evidence="13 14">
    <name type="scientific">Deferribacter autotrophicus</name>
    <dbReference type="NCBI Taxonomy" id="500465"/>
    <lineage>
        <taxon>Bacteria</taxon>
        <taxon>Pseudomonadati</taxon>
        <taxon>Deferribacterota</taxon>
        <taxon>Deferribacteres</taxon>
        <taxon>Deferribacterales</taxon>
        <taxon>Deferribacteraceae</taxon>
        <taxon>Deferribacter</taxon>
    </lineage>
</organism>
<dbReference type="InterPro" id="IPR001155">
    <property type="entry name" value="OxRdtase_FMN_N"/>
</dbReference>
<comment type="cofactor">
    <cofactor evidence="1">
        <name>FMN</name>
        <dbReference type="ChEBI" id="CHEBI:58210"/>
    </cofactor>
</comment>
<comment type="caution">
    <text evidence="13">The sequence shown here is derived from an EMBL/GenBank/DDBJ whole genome shotgun (WGS) entry which is preliminary data.</text>
</comment>
<gene>
    <name evidence="13" type="ORF">FHQ18_10840</name>
</gene>
<evidence type="ECO:0000256" key="2">
    <source>
        <dbReference type="ARBA" id="ARBA00001966"/>
    </source>
</evidence>
<dbReference type="CDD" id="cd02803">
    <property type="entry name" value="OYE_like_FMN_family"/>
    <property type="match status" value="1"/>
</dbReference>
<feature type="compositionally biased region" description="Polar residues" evidence="10">
    <location>
        <begin position="120"/>
        <end position="130"/>
    </location>
</feature>
<feature type="domain" description="NADH:flavin oxidoreductase/NADH oxidase N-terminal" evidence="11">
    <location>
        <begin position="5"/>
        <end position="328"/>
    </location>
</feature>
<evidence type="ECO:0000256" key="10">
    <source>
        <dbReference type="SAM" id="MobiDB-lite"/>
    </source>
</evidence>
<dbReference type="PANTHER" id="PTHR42917:SF2">
    <property type="entry name" value="2,4-DIENOYL-COA REDUCTASE [(2E)-ENOYL-COA-PRODUCING]"/>
    <property type="match status" value="1"/>
</dbReference>
<evidence type="ECO:0000256" key="3">
    <source>
        <dbReference type="ARBA" id="ARBA00011048"/>
    </source>
</evidence>
<dbReference type="Gene3D" id="3.20.20.70">
    <property type="entry name" value="Aldolase class I"/>
    <property type="match status" value="1"/>
</dbReference>
<dbReference type="SUPFAM" id="SSF51395">
    <property type="entry name" value="FMN-linked oxidoreductases"/>
    <property type="match status" value="1"/>
</dbReference>
<comment type="cofactor">
    <cofactor evidence="2">
        <name>[4Fe-4S] cluster</name>
        <dbReference type="ChEBI" id="CHEBI:49883"/>
    </cofactor>
</comment>
<dbReference type="Gene3D" id="3.50.50.60">
    <property type="entry name" value="FAD/NAD(P)-binding domain"/>
    <property type="match status" value="1"/>
</dbReference>
<sequence length="633" mass="70460">MIYKEPVSIKNLKFKNRFIMAPIKTGYGSPNGDVNERHLTYYDNVSKSGVAMIILEPVSVSQSGKEHPKQITIHLENSVENLKKIVNLLHKNDCLACINLNHAGRAANPKATGMPPKAPSSITCPSTGQTPEELTKDEIEAILHDYEVAVKRAVEAGFDAIEIQCGHGYLVHQFLSERLNKRNDEYGKDKTLFLRKVLEIAANNAPNTVKFIRISANEFVEEGITPEKNKIILDLAKEYGFDAIHCGLGNACDTSPWYYSHMALPENMQIEAFKAIKNMTDLPIIAAGRMADLEKIKLFERENIADFIAFGRPLIADHNLVNKILEDKTDDIVYCGYCLQGCLYNVRNGKGLGCIVNPEIDKKPVTKTDNPKKVAVIGGGPAGMSAAITLSKMGHKPTLFEKNNELGGQFRLAPLAPHKETMTRPLEGLINETIKHVKDIKLNYAFTENDIDGFDYYIVATGSRQNIPEIENLDAQYWITSLEFFENSKPVKGKRVLIIGAGMVGMEAAEVLVEKGYDVVITKRTDTIANDMEPITKNLMLKRLQNKPNIKIMPNTKVLKFEKNGVVYEHEGKKGKWEPFDTVIVASGMLPNHELHTLLVKKRKNVLVVGDANCPEDIFAATQQGYKAAISIE</sequence>
<dbReference type="PRINTS" id="PR00368">
    <property type="entry name" value="FADPNR"/>
</dbReference>
<dbReference type="AlphaFoldDB" id="A0A5A8F5D0"/>
<dbReference type="PANTHER" id="PTHR42917">
    <property type="entry name" value="2,4-DIENOYL-COA REDUCTASE"/>
    <property type="match status" value="1"/>
</dbReference>
<accession>A0A5A8F5D0</accession>
<evidence type="ECO:0000256" key="8">
    <source>
        <dbReference type="ARBA" id="ARBA00023004"/>
    </source>
</evidence>
<keyword evidence="7" id="KW-0560">Oxidoreductase</keyword>
<keyword evidence="5" id="KW-0288">FMN</keyword>
<dbReference type="PRINTS" id="PR00469">
    <property type="entry name" value="PNDRDTASEII"/>
</dbReference>